<protein>
    <submittedName>
        <fullName evidence="2">Cellulose biosynthesis protein BcsQ</fullName>
    </submittedName>
</protein>
<dbReference type="PANTHER" id="PTHR13696">
    <property type="entry name" value="P-LOOP CONTAINING NUCLEOSIDE TRIPHOSPHATE HYDROLASE"/>
    <property type="match status" value="1"/>
</dbReference>
<accession>A0A1G4Q7G9</accession>
<keyword evidence="3" id="KW-1185">Reference proteome</keyword>
<sequence>MDEKKPKIITIASIKGGVGKSTTALMFTNILSKKNNNNKILLIDLDPQASSTSFYINIIRKNNLSLKDINIYKVLKKEIDIENSIIKINSNTDFIASHINLSKFNEENISLKENLLKIFLSFIQNRYNYIIMDTAPTLGSLLNNSLIITDHLIIPLPTDQWAIESLDLITSRLHDLFRKDLPTFYLITKFIERQNIDKELKKFIECEYKDRFLGSIPKRDNLRKAIFYREDFNPNEDYYKAYESVLENFLSILSN</sequence>
<evidence type="ECO:0000313" key="3">
    <source>
        <dbReference type="Proteomes" id="UP000199262"/>
    </source>
</evidence>
<evidence type="ECO:0000313" key="2">
    <source>
        <dbReference type="EMBL" id="SCW40554.1"/>
    </source>
</evidence>
<dbReference type="RefSeq" id="WP_091973577.1">
    <property type="nucleotide sequence ID" value="NZ_CP124063.1"/>
</dbReference>
<dbReference type="InterPro" id="IPR025669">
    <property type="entry name" value="AAA_dom"/>
</dbReference>
<organism evidence="2 3">
    <name type="scientific">Borreliella japonica</name>
    <name type="common">Borrelia japonica</name>
    <dbReference type="NCBI Taxonomy" id="34095"/>
    <lineage>
        <taxon>Bacteria</taxon>
        <taxon>Pseudomonadati</taxon>
        <taxon>Spirochaetota</taxon>
        <taxon>Spirochaetia</taxon>
        <taxon>Spirochaetales</taxon>
        <taxon>Borreliaceae</taxon>
        <taxon>Borreliella</taxon>
    </lineage>
</organism>
<feature type="domain" description="AAA" evidence="1">
    <location>
        <begin position="7"/>
        <end position="175"/>
    </location>
</feature>
<dbReference type="OrthoDB" id="9777757at2"/>
<dbReference type="Proteomes" id="UP000199262">
    <property type="component" value="Unassembled WGS sequence"/>
</dbReference>
<dbReference type="Gene3D" id="3.40.50.300">
    <property type="entry name" value="P-loop containing nucleotide triphosphate hydrolases"/>
    <property type="match status" value="1"/>
</dbReference>
<dbReference type="CDD" id="cd02042">
    <property type="entry name" value="ParAB_family"/>
    <property type="match status" value="1"/>
</dbReference>
<dbReference type="InterPro" id="IPR027417">
    <property type="entry name" value="P-loop_NTPase"/>
</dbReference>
<proteinExistence type="predicted"/>
<dbReference type="InterPro" id="IPR050678">
    <property type="entry name" value="DNA_Partitioning_ATPase"/>
</dbReference>
<evidence type="ECO:0000259" key="1">
    <source>
        <dbReference type="Pfam" id="PF13614"/>
    </source>
</evidence>
<dbReference type="Pfam" id="PF13614">
    <property type="entry name" value="AAA_31"/>
    <property type="match status" value="1"/>
</dbReference>
<dbReference type="AlphaFoldDB" id="A0A1G4Q7G9"/>
<dbReference type="PANTHER" id="PTHR13696:SF99">
    <property type="entry name" value="COBYRINIC ACID AC-DIAMIDE SYNTHASE"/>
    <property type="match status" value="1"/>
</dbReference>
<reference evidence="3" key="1">
    <citation type="submission" date="2016-10" db="EMBL/GenBank/DDBJ databases">
        <authorList>
            <person name="Varghese N."/>
            <person name="Submissions S."/>
        </authorList>
    </citation>
    <scope>NUCLEOTIDE SEQUENCE [LARGE SCALE GENOMIC DNA]</scope>
    <source>
        <strain evidence="3">ATCC 51557</strain>
    </source>
</reference>
<dbReference type="SUPFAM" id="SSF52540">
    <property type="entry name" value="P-loop containing nucleoside triphosphate hydrolases"/>
    <property type="match status" value="1"/>
</dbReference>
<name>A0A1G4Q7G9_BORJA</name>
<dbReference type="EMBL" id="FMTE01000007">
    <property type="protein sequence ID" value="SCW40554.1"/>
    <property type="molecule type" value="Genomic_DNA"/>
</dbReference>
<gene>
    <name evidence="2" type="ORF">SAMN02983004_00969</name>
</gene>